<feature type="region of interest" description="Disordered" evidence="2">
    <location>
        <begin position="219"/>
        <end position="252"/>
    </location>
</feature>
<keyword evidence="1" id="KW-0175">Coiled coil</keyword>
<gene>
    <name evidence="4" type="ORF">CVLEPA_LOCUS23745</name>
</gene>
<feature type="compositionally biased region" description="Low complexity" evidence="2">
    <location>
        <begin position="48"/>
        <end position="60"/>
    </location>
</feature>
<feature type="region of interest" description="Disordered" evidence="2">
    <location>
        <begin position="84"/>
        <end position="135"/>
    </location>
</feature>
<dbReference type="Gene3D" id="1.20.120.330">
    <property type="entry name" value="Nucleotidyltransferases domain 2"/>
    <property type="match status" value="1"/>
</dbReference>
<dbReference type="Pfam" id="PF03623">
    <property type="entry name" value="Focal_AT"/>
    <property type="match status" value="1"/>
</dbReference>
<feature type="region of interest" description="Disordered" evidence="2">
    <location>
        <begin position="33"/>
        <end position="70"/>
    </location>
</feature>
<keyword evidence="5" id="KW-1185">Reference proteome</keyword>
<reference evidence="4 5" key="1">
    <citation type="submission" date="2024-02" db="EMBL/GenBank/DDBJ databases">
        <authorList>
            <person name="Daric V."/>
            <person name="Darras S."/>
        </authorList>
    </citation>
    <scope>NUCLEOTIDE SEQUENCE [LARGE SCALE GENOMIC DNA]</scope>
</reference>
<dbReference type="SUPFAM" id="SSF68993">
    <property type="entry name" value="FAT domain of focal adhesion kinase"/>
    <property type="match status" value="1"/>
</dbReference>
<dbReference type="InterPro" id="IPR036137">
    <property type="entry name" value="Focal_adhe_kin_target_dom_sf"/>
</dbReference>
<name>A0ABP0GHF7_CLALP</name>
<feature type="coiled-coil region" evidence="1">
    <location>
        <begin position="144"/>
        <end position="173"/>
    </location>
</feature>
<evidence type="ECO:0000313" key="4">
    <source>
        <dbReference type="EMBL" id="CAK8691157.1"/>
    </source>
</evidence>
<evidence type="ECO:0000313" key="5">
    <source>
        <dbReference type="Proteomes" id="UP001642483"/>
    </source>
</evidence>
<accession>A0ABP0GHF7</accession>
<evidence type="ECO:0000259" key="3">
    <source>
        <dbReference type="Pfam" id="PF03623"/>
    </source>
</evidence>
<dbReference type="Proteomes" id="UP001642483">
    <property type="component" value="Unassembled WGS sequence"/>
</dbReference>
<comment type="caution">
    <text evidence="4">The sequence shown here is derived from an EMBL/GenBank/DDBJ whole genome shotgun (WGS) entry which is preliminary data.</text>
</comment>
<feature type="domain" description="Focal AT" evidence="3">
    <location>
        <begin position="260"/>
        <end position="390"/>
    </location>
</feature>
<dbReference type="EMBL" id="CAWYQH010000119">
    <property type="protein sequence ID" value="CAK8691157.1"/>
    <property type="molecule type" value="Genomic_DNA"/>
</dbReference>
<evidence type="ECO:0000256" key="1">
    <source>
        <dbReference type="SAM" id="Coils"/>
    </source>
</evidence>
<sequence>MSVGVLVPNGNSEIEKLNDTLQLLSKVSLSLRTSSEDVNLDRPRNRNHSNSARSSGSAHRTPSFGKRDNDACYSCVHKIRRGGRVAKKWPSRQGFPPNRYPPQTSAPVYQPTGMQGGMNPNPGRSNLPVVPPKTGMRIMSPEELADHEAQVKLRQRQQEEANLEQRLAIQRKQAEEDDKWIQQEEQQFRKIPPTNGESDDPDHLYQSADDVRRGRAKTIAEAPPPPNAAPPKPPRNPPSTEVPVPAPPKLSLEEVKPTPTMKLDREGDSVYRDTMNVVKSVLTTNHETMDAQPDEIFILVKNIGKALKELCTSLDQEMPSLPEQFHRAIDMAQKTTNKDLSQIINQMKLVKKFYATTQVTAYKKCMMAATQVLAMDAKNLLDVVDKARLHKLHAEQPSTSSPSPPPESPREQASNPDDFAASPSGEEG</sequence>
<protein>
    <recommendedName>
        <fullName evidence="3">Focal AT domain-containing protein</fullName>
    </recommendedName>
</protein>
<proteinExistence type="predicted"/>
<evidence type="ECO:0000256" key="2">
    <source>
        <dbReference type="SAM" id="MobiDB-lite"/>
    </source>
</evidence>
<feature type="compositionally biased region" description="Pro residues" evidence="2">
    <location>
        <begin position="222"/>
        <end position="237"/>
    </location>
</feature>
<organism evidence="4 5">
    <name type="scientific">Clavelina lepadiformis</name>
    <name type="common">Light-bulb sea squirt</name>
    <name type="synonym">Ascidia lepadiformis</name>
    <dbReference type="NCBI Taxonomy" id="159417"/>
    <lineage>
        <taxon>Eukaryota</taxon>
        <taxon>Metazoa</taxon>
        <taxon>Chordata</taxon>
        <taxon>Tunicata</taxon>
        <taxon>Ascidiacea</taxon>
        <taxon>Aplousobranchia</taxon>
        <taxon>Clavelinidae</taxon>
        <taxon>Clavelina</taxon>
    </lineage>
</organism>
<feature type="region of interest" description="Disordered" evidence="2">
    <location>
        <begin position="391"/>
        <end position="428"/>
    </location>
</feature>
<dbReference type="InterPro" id="IPR005189">
    <property type="entry name" value="Focal_adhesion_kin_target_dom"/>
</dbReference>